<dbReference type="Pfam" id="PF01381">
    <property type="entry name" value="HTH_3"/>
    <property type="match status" value="1"/>
</dbReference>
<evidence type="ECO:0000256" key="1">
    <source>
        <dbReference type="SAM" id="MobiDB-lite"/>
    </source>
</evidence>
<dbReference type="SUPFAM" id="SSF47413">
    <property type="entry name" value="lambda repressor-like DNA-binding domains"/>
    <property type="match status" value="1"/>
</dbReference>
<dbReference type="InterPro" id="IPR010982">
    <property type="entry name" value="Lambda_DNA-bd_dom_sf"/>
</dbReference>
<organism evidence="3 4">
    <name type="scientific">Rhizobium ruizarguesonis</name>
    <dbReference type="NCBI Taxonomy" id="2081791"/>
    <lineage>
        <taxon>Bacteria</taxon>
        <taxon>Pseudomonadati</taxon>
        <taxon>Pseudomonadota</taxon>
        <taxon>Alphaproteobacteria</taxon>
        <taxon>Hyphomicrobiales</taxon>
        <taxon>Rhizobiaceae</taxon>
        <taxon>Rhizobium/Agrobacterium group</taxon>
        <taxon>Rhizobium</taxon>
    </lineage>
</organism>
<feature type="region of interest" description="Disordered" evidence="1">
    <location>
        <begin position="1"/>
        <end position="25"/>
    </location>
</feature>
<feature type="domain" description="HTH cro/C1-type" evidence="2">
    <location>
        <begin position="13"/>
        <end position="67"/>
    </location>
</feature>
<reference evidence="3 4" key="1">
    <citation type="submission" date="2019-12" db="EMBL/GenBank/DDBJ databases">
        <title>Rhizobium genotypes associated with high levels of biological nitrogen fixation by grain legumes in a temperate-maritime cropping system.</title>
        <authorList>
            <person name="Maluk M."/>
            <person name="Francesc Ferrando Molina F."/>
            <person name="Lopez Del Egido L."/>
            <person name="Lafos M."/>
            <person name="Langarica-Fuentes A."/>
            <person name="Gebre Yohannes G."/>
            <person name="Young M.W."/>
            <person name="Martin P."/>
            <person name="Gantlett R."/>
            <person name="Kenicer G."/>
            <person name="Hawes C."/>
            <person name="Begg G.S."/>
            <person name="Quilliam R.S."/>
            <person name="Squire G.R."/>
            <person name="Poole P.S."/>
            <person name="Young P.W."/>
            <person name="Iannetta P.M."/>
            <person name="James E.K."/>
        </authorList>
    </citation>
    <scope>NUCLEOTIDE SEQUENCE [LARGE SCALE GENOMIC DNA]</scope>
    <source>
        <strain evidence="3 4">JHI985</strain>
    </source>
</reference>
<feature type="compositionally biased region" description="Basic and acidic residues" evidence="1">
    <location>
        <begin position="1"/>
        <end position="20"/>
    </location>
</feature>
<protein>
    <submittedName>
        <fullName evidence="3">Helix-turn-helix domain-containing protein</fullName>
    </submittedName>
</protein>
<dbReference type="GO" id="GO:0003677">
    <property type="term" value="F:DNA binding"/>
    <property type="evidence" value="ECO:0007669"/>
    <property type="project" value="InterPro"/>
</dbReference>
<evidence type="ECO:0000313" key="3">
    <source>
        <dbReference type="EMBL" id="NEI53063.1"/>
    </source>
</evidence>
<evidence type="ECO:0000313" key="4">
    <source>
        <dbReference type="Proteomes" id="UP000661163"/>
    </source>
</evidence>
<proteinExistence type="predicted"/>
<evidence type="ECO:0000259" key="2">
    <source>
        <dbReference type="PROSITE" id="PS50943"/>
    </source>
</evidence>
<comment type="caution">
    <text evidence="3">The sequence shown here is derived from an EMBL/GenBank/DDBJ whole genome shotgun (WGS) entry which is preliminary data.</text>
</comment>
<dbReference type="PROSITE" id="PS50943">
    <property type="entry name" value="HTH_CROC1"/>
    <property type="match status" value="1"/>
</dbReference>
<name>A0AAE4Z0A5_9HYPH</name>
<dbReference type="AlphaFoldDB" id="A0AAE4Z0A5"/>
<dbReference type="Proteomes" id="UP000661163">
    <property type="component" value="Unassembled WGS sequence"/>
</dbReference>
<gene>
    <name evidence="3" type="ORF">GR217_36330</name>
</gene>
<dbReference type="SMART" id="SM00530">
    <property type="entry name" value="HTH_XRE"/>
    <property type="match status" value="1"/>
</dbReference>
<dbReference type="CDD" id="cd00093">
    <property type="entry name" value="HTH_XRE"/>
    <property type="match status" value="1"/>
</dbReference>
<dbReference type="RefSeq" id="WP_130663908.1">
    <property type="nucleotide sequence ID" value="NZ_SILB01000007.1"/>
</dbReference>
<dbReference type="Gene3D" id="1.10.260.40">
    <property type="entry name" value="lambda repressor-like DNA-binding domains"/>
    <property type="match status" value="1"/>
</dbReference>
<dbReference type="InterPro" id="IPR001387">
    <property type="entry name" value="Cro/C1-type_HTH"/>
</dbReference>
<accession>A0AAE4Z0A5</accession>
<sequence length="105" mass="11459">MTDRFNSELGRKIRAARESQKITQEQLGNAVQLSRTSITNIELGRQRLLVDQLAGIASTLGRPLSELIPAAALLQPDSDADSALGSEMPTVMKYIEAVKRAGPRR</sequence>
<dbReference type="EMBL" id="WUFC01000058">
    <property type="protein sequence ID" value="NEI53063.1"/>
    <property type="molecule type" value="Genomic_DNA"/>
</dbReference>